<feature type="region of interest" description="Disordered" evidence="1">
    <location>
        <begin position="1"/>
        <end position="47"/>
    </location>
</feature>
<evidence type="ECO:0000313" key="3">
    <source>
        <dbReference type="Proteomes" id="UP000028924"/>
    </source>
</evidence>
<dbReference type="RefSeq" id="XP_011396760.1">
    <property type="nucleotide sequence ID" value="XM_011398458.1"/>
</dbReference>
<dbReference type="AlphaFoldDB" id="A0A087SDS8"/>
<keyword evidence="3" id="KW-1185">Reference proteome</keyword>
<protein>
    <submittedName>
        <fullName evidence="2">Uncharacterized protein</fullName>
    </submittedName>
</protein>
<proteinExistence type="predicted"/>
<accession>A0A087SDS8</accession>
<reference evidence="2 3" key="1">
    <citation type="journal article" date="2014" name="BMC Genomics">
        <title>Oil accumulation mechanisms of the oleaginous microalga Chlorella protothecoides revealed through its genome, transcriptomes, and proteomes.</title>
        <authorList>
            <person name="Gao C."/>
            <person name="Wang Y."/>
            <person name="Shen Y."/>
            <person name="Yan D."/>
            <person name="He X."/>
            <person name="Dai J."/>
            <person name="Wu Q."/>
        </authorList>
    </citation>
    <scope>NUCLEOTIDE SEQUENCE [LARGE SCALE GENOMIC DNA]</scope>
    <source>
        <strain evidence="2 3">0710</strain>
    </source>
</reference>
<sequence>MPQQAGRPTSPAPRPSPALASAVGTALQGRGGPRRGKGRVPRPPEAFAQGCARATQASELGLGRASPRPQ</sequence>
<name>A0A087SDS8_AUXPR</name>
<organism evidence="2 3">
    <name type="scientific">Auxenochlorella protothecoides</name>
    <name type="common">Green microalga</name>
    <name type="synonym">Chlorella protothecoides</name>
    <dbReference type="NCBI Taxonomy" id="3075"/>
    <lineage>
        <taxon>Eukaryota</taxon>
        <taxon>Viridiplantae</taxon>
        <taxon>Chlorophyta</taxon>
        <taxon>core chlorophytes</taxon>
        <taxon>Trebouxiophyceae</taxon>
        <taxon>Chlorellales</taxon>
        <taxon>Chlorellaceae</taxon>
        <taxon>Auxenochlorella</taxon>
    </lineage>
</organism>
<evidence type="ECO:0000256" key="1">
    <source>
        <dbReference type="SAM" id="MobiDB-lite"/>
    </source>
</evidence>
<dbReference type="Proteomes" id="UP000028924">
    <property type="component" value="Unassembled WGS sequence"/>
</dbReference>
<dbReference type="KEGG" id="apro:F751_6850"/>
<dbReference type="GeneID" id="23618241"/>
<evidence type="ECO:0000313" key="2">
    <source>
        <dbReference type="EMBL" id="KFM23882.1"/>
    </source>
</evidence>
<gene>
    <name evidence="2" type="ORF">F751_6850</name>
</gene>
<dbReference type="EMBL" id="KL662101">
    <property type="protein sequence ID" value="KFM23882.1"/>
    <property type="molecule type" value="Genomic_DNA"/>
</dbReference>